<evidence type="ECO:0000313" key="2">
    <source>
        <dbReference type="Proteomes" id="UP001500866"/>
    </source>
</evidence>
<dbReference type="Pfam" id="PF01244">
    <property type="entry name" value="Peptidase_M19"/>
    <property type="match status" value="1"/>
</dbReference>
<dbReference type="InterPro" id="IPR032466">
    <property type="entry name" value="Metal_Hydrolase"/>
</dbReference>
<dbReference type="PROSITE" id="PS51365">
    <property type="entry name" value="RENAL_DIPEPTIDASE_2"/>
    <property type="match status" value="1"/>
</dbReference>
<dbReference type="CDD" id="cd01301">
    <property type="entry name" value="rDP_like"/>
    <property type="match status" value="1"/>
</dbReference>
<dbReference type="EMBL" id="BAAADS010000001">
    <property type="protein sequence ID" value="GAA0590665.1"/>
    <property type="molecule type" value="Genomic_DNA"/>
</dbReference>
<dbReference type="SUPFAM" id="SSF51556">
    <property type="entry name" value="Metallo-dependent hydrolases"/>
    <property type="match status" value="1"/>
</dbReference>
<dbReference type="RefSeq" id="WP_343809690.1">
    <property type="nucleotide sequence ID" value="NZ_BAAADS010000001.1"/>
</dbReference>
<accession>A0ABP3QH54</accession>
<name>A0ABP3QH54_9BACI</name>
<keyword evidence="2" id="KW-1185">Reference proteome</keyword>
<proteinExistence type="predicted"/>
<dbReference type="InterPro" id="IPR008257">
    <property type="entry name" value="Pept_M19"/>
</dbReference>
<gene>
    <name evidence="1" type="ORF">GCM10009001_03310</name>
</gene>
<protein>
    <submittedName>
        <fullName evidence="1">Dipeptidase</fullName>
    </submittedName>
</protein>
<evidence type="ECO:0000313" key="1">
    <source>
        <dbReference type="EMBL" id="GAA0590665.1"/>
    </source>
</evidence>
<organism evidence="1 2">
    <name type="scientific">Virgibacillus siamensis</name>
    <dbReference type="NCBI Taxonomy" id="480071"/>
    <lineage>
        <taxon>Bacteria</taxon>
        <taxon>Bacillati</taxon>
        <taxon>Bacillota</taxon>
        <taxon>Bacilli</taxon>
        <taxon>Bacillales</taxon>
        <taxon>Bacillaceae</taxon>
        <taxon>Virgibacillus</taxon>
    </lineage>
</organism>
<comment type="caution">
    <text evidence="1">The sequence shown here is derived from an EMBL/GenBank/DDBJ whole genome shotgun (WGS) entry which is preliminary data.</text>
</comment>
<sequence length="349" mass="38687">MTSFPVFDGHNDTILRLYSEADKKQSFFSETNLHIDMPKAQQGNFGGGFFAVFTPNENYQVEPEQFLTEGGYDIPLPPQIDQSYAIRHTNALAAKLYKTEMESNGQFKIVRTADELAYCLEKNIVAAVFHIEGAEAIDTDFNTLHVLHQAGLRSLGIVWSRQNVFGEGVPFRYPASPDIGGGLTAAGKQLVQECNKLGIMVDNTHLNEKGFWDVANLTDAPIVATHSNAHALCPISRNLTDKQLRAIEESNGVVGVNYAVNMLREDGGVGTDISLDEIVRHVAYIAEKFGVDHVALGSDFDGTHVPDELQNAAGLPKLVKRMHAHGFNDEELRKITHQNWVRVLKDTWK</sequence>
<dbReference type="Gene3D" id="3.20.20.140">
    <property type="entry name" value="Metal-dependent hydrolases"/>
    <property type="match status" value="1"/>
</dbReference>
<dbReference type="Proteomes" id="UP001500866">
    <property type="component" value="Unassembled WGS sequence"/>
</dbReference>
<dbReference type="PANTHER" id="PTHR10443">
    <property type="entry name" value="MICROSOMAL DIPEPTIDASE"/>
    <property type="match status" value="1"/>
</dbReference>
<dbReference type="PANTHER" id="PTHR10443:SF12">
    <property type="entry name" value="DIPEPTIDASE"/>
    <property type="match status" value="1"/>
</dbReference>
<reference evidence="2" key="1">
    <citation type="journal article" date="2019" name="Int. J. Syst. Evol. Microbiol.">
        <title>The Global Catalogue of Microorganisms (GCM) 10K type strain sequencing project: providing services to taxonomists for standard genome sequencing and annotation.</title>
        <authorList>
            <consortium name="The Broad Institute Genomics Platform"/>
            <consortium name="The Broad Institute Genome Sequencing Center for Infectious Disease"/>
            <person name="Wu L."/>
            <person name="Ma J."/>
        </authorList>
    </citation>
    <scope>NUCLEOTIDE SEQUENCE [LARGE SCALE GENOMIC DNA]</scope>
    <source>
        <strain evidence="2">JCM 15395</strain>
    </source>
</reference>